<protein>
    <submittedName>
        <fullName evidence="7">Transcriptional repressor</fullName>
    </submittedName>
</protein>
<dbReference type="PANTHER" id="PTHR33202:SF7">
    <property type="entry name" value="FERRIC UPTAKE REGULATION PROTEIN"/>
    <property type="match status" value="1"/>
</dbReference>
<dbReference type="InterPro" id="IPR036390">
    <property type="entry name" value="WH_DNA-bd_sf"/>
</dbReference>
<keyword evidence="5" id="KW-0238">DNA-binding</keyword>
<dbReference type="InterPro" id="IPR002481">
    <property type="entry name" value="FUR"/>
</dbReference>
<evidence type="ECO:0000313" key="8">
    <source>
        <dbReference type="Proteomes" id="UP001529340"/>
    </source>
</evidence>
<comment type="caution">
    <text evidence="7">The sequence shown here is derived from an EMBL/GenBank/DDBJ whole genome shotgun (WGS) entry which is preliminary data.</text>
</comment>
<sequence>MRRKSSKQRDRIMDFLQQADGHLTAEEIYKNLQAQGEQISLATVYRNLGVLEELNKIRRVAHPHDGYCYDKTTVPHHHLHCIRCNRLIDIDLPYDASLNARIAEQTGAEVVSHSITVEGICEHCRKMVK</sequence>
<name>A0ABT7UCA7_9FIRM</name>
<evidence type="ECO:0000256" key="3">
    <source>
        <dbReference type="ARBA" id="ARBA00022833"/>
    </source>
</evidence>
<accession>A0ABT7UCA7</accession>
<keyword evidence="8" id="KW-1185">Reference proteome</keyword>
<keyword evidence="2" id="KW-0678">Repressor</keyword>
<dbReference type="SUPFAM" id="SSF46785">
    <property type="entry name" value="Winged helix' DNA-binding domain"/>
    <property type="match status" value="1"/>
</dbReference>
<keyword evidence="3" id="KW-0862">Zinc</keyword>
<dbReference type="Gene3D" id="3.30.1490.190">
    <property type="match status" value="1"/>
</dbReference>
<evidence type="ECO:0000256" key="1">
    <source>
        <dbReference type="ARBA" id="ARBA00007957"/>
    </source>
</evidence>
<evidence type="ECO:0000256" key="2">
    <source>
        <dbReference type="ARBA" id="ARBA00022491"/>
    </source>
</evidence>
<reference evidence="7" key="1">
    <citation type="submission" date="2023-06" db="EMBL/GenBank/DDBJ databases">
        <title>Identification and characterization of horizontal gene transfer across gut microbiota members of farm animals based on homology search.</title>
        <authorList>
            <person name="Schwarzerova J."/>
            <person name="Nykrynova M."/>
            <person name="Jureckova K."/>
            <person name="Cejkova D."/>
            <person name="Rychlik I."/>
        </authorList>
    </citation>
    <scope>NUCLEOTIDE SEQUENCE</scope>
    <source>
        <strain evidence="7">ET39</strain>
    </source>
</reference>
<proteinExistence type="inferred from homology"/>
<reference evidence="7" key="2">
    <citation type="submission" date="2023-06" db="EMBL/GenBank/DDBJ databases">
        <authorList>
            <person name="Zeman M."/>
            <person name="Kubasova T."/>
            <person name="Jahodarova E."/>
            <person name="Nykrynova M."/>
            <person name="Rychlik I."/>
        </authorList>
    </citation>
    <scope>NUCLEOTIDE SEQUENCE</scope>
    <source>
        <strain evidence="7">ET39</strain>
    </source>
</reference>
<evidence type="ECO:0000313" key="7">
    <source>
        <dbReference type="EMBL" id="MDM8157249.1"/>
    </source>
</evidence>
<dbReference type="Proteomes" id="UP001529340">
    <property type="component" value="Unassembled WGS sequence"/>
</dbReference>
<evidence type="ECO:0000256" key="4">
    <source>
        <dbReference type="ARBA" id="ARBA00023015"/>
    </source>
</evidence>
<gene>
    <name evidence="7" type="ORF">QUV96_06310</name>
</gene>
<dbReference type="CDD" id="cd07153">
    <property type="entry name" value="Fur_like"/>
    <property type="match status" value="1"/>
</dbReference>
<comment type="similarity">
    <text evidence="1">Belongs to the Fur family.</text>
</comment>
<dbReference type="InterPro" id="IPR036388">
    <property type="entry name" value="WH-like_DNA-bd_sf"/>
</dbReference>
<dbReference type="InterPro" id="IPR043135">
    <property type="entry name" value="Fur_C"/>
</dbReference>
<dbReference type="Gene3D" id="1.10.10.10">
    <property type="entry name" value="Winged helix-like DNA-binding domain superfamily/Winged helix DNA-binding domain"/>
    <property type="match status" value="1"/>
</dbReference>
<dbReference type="RefSeq" id="WP_289607712.1">
    <property type="nucleotide sequence ID" value="NZ_JAUDCG010000023.1"/>
</dbReference>
<keyword evidence="6" id="KW-0804">Transcription</keyword>
<keyword evidence="4" id="KW-0805">Transcription regulation</keyword>
<dbReference type="Pfam" id="PF01475">
    <property type="entry name" value="FUR"/>
    <property type="match status" value="1"/>
</dbReference>
<dbReference type="PANTHER" id="PTHR33202">
    <property type="entry name" value="ZINC UPTAKE REGULATION PROTEIN"/>
    <property type="match status" value="1"/>
</dbReference>
<dbReference type="EMBL" id="JAUDCG010000023">
    <property type="protein sequence ID" value="MDM8157249.1"/>
    <property type="molecule type" value="Genomic_DNA"/>
</dbReference>
<evidence type="ECO:0000256" key="6">
    <source>
        <dbReference type="ARBA" id="ARBA00023163"/>
    </source>
</evidence>
<organism evidence="7 8">
    <name type="scientific">Amedibacillus dolichus</name>
    <dbReference type="NCBI Taxonomy" id="31971"/>
    <lineage>
        <taxon>Bacteria</taxon>
        <taxon>Bacillati</taxon>
        <taxon>Bacillota</taxon>
        <taxon>Erysipelotrichia</taxon>
        <taxon>Erysipelotrichales</taxon>
        <taxon>Erysipelotrichaceae</taxon>
        <taxon>Amedibacillus</taxon>
    </lineage>
</organism>
<evidence type="ECO:0000256" key="5">
    <source>
        <dbReference type="ARBA" id="ARBA00023125"/>
    </source>
</evidence>